<keyword evidence="1" id="KW-1133">Transmembrane helix</keyword>
<reference evidence="2 3" key="1">
    <citation type="submission" date="2018-04" db="EMBL/GenBank/DDBJ databases">
        <title>Novel Campyloabacter and Helicobacter Species and Strains.</title>
        <authorList>
            <person name="Mannion A.J."/>
            <person name="Shen Z."/>
            <person name="Fox J.G."/>
        </authorList>
    </citation>
    <scope>NUCLEOTIDE SEQUENCE [LARGE SCALE GENOMIC DNA]</scope>
    <source>
        <strain evidence="2 3">MIT 98-6070</strain>
    </source>
</reference>
<dbReference type="Proteomes" id="UP000256599">
    <property type="component" value="Unassembled WGS sequence"/>
</dbReference>
<dbReference type="InterPro" id="IPR003453">
    <property type="entry name" value="ABC_MlaE_roteobac"/>
</dbReference>
<dbReference type="PANTHER" id="PTHR30188:SF3">
    <property type="entry name" value="ABC TRANSPORTER PERMEASE"/>
    <property type="match status" value="1"/>
</dbReference>
<organism evidence="2 3">
    <name type="scientific">Helicobacter marmotae</name>
    <dbReference type="NCBI Taxonomy" id="152490"/>
    <lineage>
        <taxon>Bacteria</taxon>
        <taxon>Pseudomonadati</taxon>
        <taxon>Campylobacterota</taxon>
        <taxon>Epsilonproteobacteria</taxon>
        <taxon>Campylobacterales</taxon>
        <taxon>Helicobacteraceae</taxon>
        <taxon>Helicobacter</taxon>
    </lineage>
</organism>
<feature type="transmembrane region" description="Helical" evidence="1">
    <location>
        <begin position="307"/>
        <end position="330"/>
    </location>
</feature>
<dbReference type="PANTHER" id="PTHR30188">
    <property type="entry name" value="ABC TRANSPORTER PERMEASE PROTEIN-RELATED"/>
    <property type="match status" value="1"/>
</dbReference>
<dbReference type="GO" id="GO:0005548">
    <property type="term" value="F:phospholipid transporter activity"/>
    <property type="evidence" value="ECO:0007669"/>
    <property type="project" value="TreeGrafter"/>
</dbReference>
<feature type="transmembrane region" description="Helical" evidence="1">
    <location>
        <begin position="350"/>
        <end position="368"/>
    </location>
</feature>
<keyword evidence="1" id="KW-0472">Membrane</keyword>
<dbReference type="NCBIfam" id="TIGR00056">
    <property type="entry name" value="MlaE family lipid ABC transporter permease subunit"/>
    <property type="match status" value="1"/>
</dbReference>
<proteinExistence type="inferred from homology"/>
<dbReference type="OrthoDB" id="9805022at2"/>
<comment type="similarity">
    <text evidence="1">Belongs to the MlaE permease family.</text>
</comment>
<feature type="transmembrane region" description="Helical" evidence="1">
    <location>
        <begin position="160"/>
        <end position="179"/>
    </location>
</feature>
<gene>
    <name evidence="2" type="ORF">CQA63_08870</name>
</gene>
<keyword evidence="3" id="KW-1185">Reference proteome</keyword>
<keyword evidence="1" id="KW-0812">Transmembrane</keyword>
<sequence>MNFKVNTSLDKVYIELYGQCDWTLQKKSQDALRELISHHTYIVLDFHHIQSIDFVFCAFICGLLEGKCFEIVGSNAQINDMFALLWRTLENSHKLKTPSFSFVSQIWAFFIPIGKRVDEFFQTFLNFLSFCGACLWYFFRSLASPKHFRYSSIFYHIYESGFKALPVVLLTAFIVSYAIALQGVLQLEKMGAPLMSVEVVAKLALREIGPFILAIVIAGRSSSSFSAQIGVMNLTEESDALKTMNLSLYDYLILPRVLALIIVMPLLVFLADGMSLFAASLAIKIQTGMSFMQYLERFYEYVGINNFWVGVVKAPFFGAAIALVGCFRGLYVKGDTESVGLQTTKSVVNALFWITLINAIFSVITTRLDV</sequence>
<dbReference type="GO" id="GO:0043190">
    <property type="term" value="C:ATP-binding cassette (ABC) transporter complex"/>
    <property type="evidence" value="ECO:0007669"/>
    <property type="project" value="InterPro"/>
</dbReference>
<evidence type="ECO:0000313" key="2">
    <source>
        <dbReference type="EMBL" id="RDU58900.1"/>
    </source>
</evidence>
<dbReference type="Pfam" id="PF02405">
    <property type="entry name" value="MlaE"/>
    <property type="match status" value="1"/>
</dbReference>
<protein>
    <submittedName>
        <fullName evidence="2">ABC transporter permease</fullName>
    </submittedName>
</protein>
<name>A0A3D8I187_9HELI</name>
<evidence type="ECO:0000256" key="1">
    <source>
        <dbReference type="RuleBase" id="RU362044"/>
    </source>
</evidence>
<evidence type="ECO:0000313" key="3">
    <source>
        <dbReference type="Proteomes" id="UP000256599"/>
    </source>
</evidence>
<dbReference type="InterPro" id="IPR030802">
    <property type="entry name" value="Permease_MalE"/>
</dbReference>
<accession>A0A3D8I187</accession>
<dbReference type="AlphaFoldDB" id="A0A3D8I187"/>
<feature type="transmembrane region" description="Helical" evidence="1">
    <location>
        <begin position="120"/>
        <end position="139"/>
    </location>
</feature>
<dbReference type="RefSeq" id="WP_104700383.1">
    <property type="nucleotide sequence ID" value="NZ_FZPP01000028.1"/>
</dbReference>
<dbReference type="EMBL" id="NXLR01000027">
    <property type="protein sequence ID" value="RDU58900.1"/>
    <property type="molecule type" value="Genomic_DNA"/>
</dbReference>
<comment type="caution">
    <text evidence="2">The sequence shown here is derived from an EMBL/GenBank/DDBJ whole genome shotgun (WGS) entry which is preliminary data.</text>
</comment>
<feature type="transmembrane region" description="Helical" evidence="1">
    <location>
        <begin position="251"/>
        <end position="270"/>
    </location>
</feature>